<reference evidence="8 9" key="1">
    <citation type="submission" date="2015-06" db="EMBL/GenBank/DDBJ databases">
        <title>Survival trade-offs in plant roots during colonization by closely related pathogenic and mutualistic fungi.</title>
        <authorList>
            <person name="Hacquard S."/>
            <person name="Kracher B."/>
            <person name="Hiruma K."/>
            <person name="Weinman A."/>
            <person name="Muench P."/>
            <person name="Garrido Oter R."/>
            <person name="Ver Loren van Themaat E."/>
            <person name="Dallerey J.-F."/>
            <person name="Damm U."/>
            <person name="Henrissat B."/>
            <person name="Lespinet O."/>
            <person name="Thon M."/>
            <person name="Kemen E."/>
            <person name="McHardy A.C."/>
            <person name="Schulze-Lefert P."/>
            <person name="O'Connell R.J."/>
        </authorList>
    </citation>
    <scope>NUCLEOTIDE SEQUENCE [LARGE SCALE GENOMIC DNA]</scope>
    <source>
        <strain evidence="8 9">MAFF 238704</strain>
    </source>
</reference>
<keyword evidence="2" id="KW-0560">Oxidoreductase</keyword>
<dbReference type="PANTHER" id="PTHR10578:SF140">
    <property type="entry name" value="FMN HYDROXY ACID DEHYDROGENASE DOMAIN-CONTAINING PROTEIN"/>
    <property type="match status" value="1"/>
</dbReference>
<evidence type="ECO:0000256" key="5">
    <source>
        <dbReference type="PIRSR" id="PIRSR000138-2"/>
    </source>
</evidence>
<feature type="binding site" evidence="5">
    <location>
        <position position="241"/>
    </location>
    <ligand>
        <name>glyoxylate</name>
        <dbReference type="ChEBI" id="CHEBI:36655"/>
    </ligand>
</feature>
<feature type="binding site" evidence="5">
    <location>
        <begin position="110"/>
        <end position="112"/>
    </location>
    <ligand>
        <name>FMN</name>
        <dbReference type="ChEBI" id="CHEBI:58210"/>
    </ligand>
</feature>
<dbReference type="InterPro" id="IPR000262">
    <property type="entry name" value="FMN-dep_DH"/>
</dbReference>
<feature type="binding site" evidence="5">
    <location>
        <begin position="272"/>
        <end position="276"/>
    </location>
    <ligand>
        <name>FMN</name>
        <dbReference type="ChEBI" id="CHEBI:58210"/>
    </ligand>
</feature>
<comment type="cofactor">
    <cofactor evidence="1">
        <name>FMN</name>
        <dbReference type="ChEBI" id="CHEBI:58210"/>
    </cofactor>
</comment>
<dbReference type="AlphaFoldDB" id="A0A167CTK6"/>
<proteinExistence type="inferred from homology"/>
<evidence type="ECO:0000313" key="8">
    <source>
        <dbReference type="EMBL" id="KZL83011.1"/>
    </source>
</evidence>
<feature type="binding site" evidence="5">
    <location>
        <position position="139"/>
    </location>
    <ligand>
        <name>glyoxylate</name>
        <dbReference type="ChEBI" id="CHEBI:36655"/>
    </ligand>
</feature>
<comment type="caution">
    <text evidence="8">The sequence shown here is derived from an EMBL/GenBank/DDBJ whole genome shotgun (WGS) entry which is preliminary data.</text>
</comment>
<dbReference type="PROSITE" id="PS51349">
    <property type="entry name" value="FMN_HYDROXY_ACID_DH_2"/>
    <property type="match status" value="1"/>
</dbReference>
<dbReference type="Proteomes" id="UP000076584">
    <property type="component" value="Unassembled WGS sequence"/>
</dbReference>
<evidence type="ECO:0000313" key="9">
    <source>
        <dbReference type="Proteomes" id="UP000076584"/>
    </source>
</evidence>
<feature type="binding site" evidence="5">
    <location>
        <begin position="295"/>
        <end position="296"/>
    </location>
    <ligand>
        <name>FMN</name>
        <dbReference type="ChEBI" id="CHEBI:58210"/>
    </ligand>
</feature>
<dbReference type="PANTHER" id="PTHR10578">
    <property type="entry name" value="S -2-HYDROXY-ACID OXIDASE-RELATED"/>
    <property type="match status" value="1"/>
</dbReference>
<sequence length="329" mass="36876">MRKSHLIILFATAVFAARPFLNEPDTGLPNLSRLLGLPDFDWAARHILNDSAYTQFRYGSGGEWSYRNNLEAFHRVRFRPRVMVDIMDIESFLKTSILGYNFSAPFFISPCAMAGLTHPEAERGLVEAAGKETILYMIYVSNNQTENKMLFQQVEKTGAKAMVLTVDSAGDRTRQRALRYVPDTNIARSTRYTYMTWDYYQQVQNMTSIPIIPKGIQTVEDARMAVEVGAPAIFLSNHGGRALDGSPSPVEVAMEIFEKNPKIFQQIEVYADGGVRYGADVLKLLALGVRAVGLGRPFMFANVYGTEGVTRAIQLLKKEIAWSGQSEKH</sequence>
<keyword evidence="5" id="KW-0285">Flavoprotein</keyword>
<dbReference type="STRING" id="1573173.A0A167CTK6"/>
<dbReference type="SUPFAM" id="SSF51395">
    <property type="entry name" value="FMN-linked oxidoreductases"/>
    <property type="match status" value="1"/>
</dbReference>
<dbReference type="Gene3D" id="3.20.20.70">
    <property type="entry name" value="Aldolase class I"/>
    <property type="match status" value="2"/>
</dbReference>
<dbReference type="PIRSF" id="PIRSF000138">
    <property type="entry name" value="Al-hdrx_acd_dh"/>
    <property type="match status" value="1"/>
</dbReference>
<dbReference type="EMBL" id="LFIW01001237">
    <property type="protein sequence ID" value="KZL83011.1"/>
    <property type="molecule type" value="Genomic_DNA"/>
</dbReference>
<feature type="binding site" evidence="5">
    <location>
        <position position="236"/>
    </location>
    <ligand>
        <name>FMN</name>
        <dbReference type="ChEBI" id="CHEBI:58210"/>
    </ligand>
</feature>
<evidence type="ECO:0000256" key="6">
    <source>
        <dbReference type="SAM" id="SignalP"/>
    </source>
</evidence>
<name>A0A167CTK6_COLIC</name>
<gene>
    <name evidence="8" type="ORF">CI238_01936</name>
</gene>
<accession>A0A167CTK6</accession>
<feature type="binding site" evidence="5">
    <location>
        <position position="165"/>
    </location>
    <ligand>
        <name>FMN</name>
        <dbReference type="ChEBI" id="CHEBI:58210"/>
    </ligand>
</feature>
<evidence type="ECO:0000256" key="2">
    <source>
        <dbReference type="ARBA" id="ARBA00023002"/>
    </source>
</evidence>
<dbReference type="InterPro" id="IPR013785">
    <property type="entry name" value="Aldolase_TIM"/>
</dbReference>
<evidence type="ECO:0000256" key="1">
    <source>
        <dbReference type="ARBA" id="ARBA00001917"/>
    </source>
</evidence>
<comment type="similarity">
    <text evidence="3">Belongs to the FMN-dependent alpha-hydroxy acid dehydrogenase family.</text>
</comment>
<evidence type="ECO:0000256" key="3">
    <source>
        <dbReference type="ARBA" id="ARBA00024042"/>
    </source>
</evidence>
<keyword evidence="9" id="KW-1185">Reference proteome</keyword>
<feature type="chain" id="PRO_5007884879" evidence="6">
    <location>
        <begin position="17"/>
        <end position="329"/>
    </location>
</feature>
<feature type="domain" description="FMN hydroxy acid dehydrogenase" evidence="7">
    <location>
        <begin position="29"/>
        <end position="329"/>
    </location>
</feature>
<feature type="binding site" evidence="5">
    <location>
        <position position="214"/>
    </location>
    <ligand>
        <name>FMN</name>
        <dbReference type="ChEBI" id="CHEBI:58210"/>
    </ligand>
</feature>
<organism evidence="8 9">
    <name type="scientific">Colletotrichum incanum</name>
    <name type="common">Soybean anthracnose fungus</name>
    <dbReference type="NCBI Taxonomy" id="1573173"/>
    <lineage>
        <taxon>Eukaryota</taxon>
        <taxon>Fungi</taxon>
        <taxon>Dikarya</taxon>
        <taxon>Ascomycota</taxon>
        <taxon>Pezizomycotina</taxon>
        <taxon>Sordariomycetes</taxon>
        <taxon>Hypocreomycetidae</taxon>
        <taxon>Glomerellales</taxon>
        <taxon>Glomerellaceae</taxon>
        <taxon>Colletotrichum</taxon>
        <taxon>Colletotrichum spaethianum species complex</taxon>
    </lineage>
</organism>
<feature type="active site" description="Proton acceptor" evidence="4">
    <location>
        <position position="238"/>
    </location>
</feature>
<feature type="binding site" evidence="5">
    <location>
        <position position="174"/>
    </location>
    <ligand>
        <name>glyoxylate</name>
        <dbReference type="ChEBI" id="CHEBI:36655"/>
    </ligand>
</feature>
<keyword evidence="6" id="KW-0732">Signal</keyword>
<dbReference type="GO" id="GO:0016491">
    <property type="term" value="F:oxidoreductase activity"/>
    <property type="evidence" value="ECO:0007669"/>
    <property type="project" value="UniProtKB-KW"/>
</dbReference>
<feature type="binding site" evidence="5">
    <location>
        <position position="238"/>
    </location>
    <ligand>
        <name>glyoxylate</name>
        <dbReference type="ChEBI" id="CHEBI:36655"/>
    </ligand>
</feature>
<dbReference type="InterPro" id="IPR037396">
    <property type="entry name" value="FMN_HAD"/>
</dbReference>
<dbReference type="Pfam" id="PF01070">
    <property type="entry name" value="FMN_dh"/>
    <property type="match status" value="2"/>
</dbReference>
<keyword evidence="5" id="KW-0288">FMN</keyword>
<dbReference type="GO" id="GO:0010181">
    <property type="term" value="F:FMN binding"/>
    <property type="evidence" value="ECO:0007669"/>
    <property type="project" value="InterPro"/>
</dbReference>
<protein>
    <submittedName>
        <fullName evidence="8">Cytochrome mitochondrial protein</fullName>
    </submittedName>
</protein>
<dbReference type="InterPro" id="IPR012133">
    <property type="entry name" value="Alpha-hydoxy_acid_DH_FMN"/>
</dbReference>
<evidence type="ECO:0000256" key="4">
    <source>
        <dbReference type="PIRSR" id="PIRSR000138-1"/>
    </source>
</evidence>
<feature type="signal peptide" evidence="6">
    <location>
        <begin position="1"/>
        <end position="16"/>
    </location>
</feature>
<evidence type="ECO:0000259" key="7">
    <source>
        <dbReference type="PROSITE" id="PS51349"/>
    </source>
</evidence>